<dbReference type="Proteomes" id="UP001418222">
    <property type="component" value="Unassembled WGS sequence"/>
</dbReference>
<gene>
    <name evidence="2" type="ORF">KSP39_PZI000656</name>
</gene>
<dbReference type="EMBL" id="JBBWWQ010000001">
    <property type="protein sequence ID" value="KAK8956655.1"/>
    <property type="molecule type" value="Genomic_DNA"/>
</dbReference>
<evidence type="ECO:0000256" key="1">
    <source>
        <dbReference type="SAM" id="MobiDB-lite"/>
    </source>
</evidence>
<feature type="region of interest" description="Disordered" evidence="1">
    <location>
        <begin position="129"/>
        <end position="225"/>
    </location>
</feature>
<comment type="caution">
    <text evidence="2">The sequence shown here is derived from an EMBL/GenBank/DDBJ whole genome shotgun (WGS) entry which is preliminary data.</text>
</comment>
<keyword evidence="3" id="KW-1185">Reference proteome</keyword>
<reference evidence="2 3" key="1">
    <citation type="journal article" date="2022" name="Nat. Plants">
        <title>Genomes of leafy and leafless Platanthera orchids illuminate the evolution of mycoheterotrophy.</title>
        <authorList>
            <person name="Li M.H."/>
            <person name="Liu K.W."/>
            <person name="Li Z."/>
            <person name="Lu H.C."/>
            <person name="Ye Q.L."/>
            <person name="Zhang D."/>
            <person name="Wang J.Y."/>
            <person name="Li Y.F."/>
            <person name="Zhong Z.M."/>
            <person name="Liu X."/>
            <person name="Yu X."/>
            <person name="Liu D.K."/>
            <person name="Tu X.D."/>
            <person name="Liu B."/>
            <person name="Hao Y."/>
            <person name="Liao X.Y."/>
            <person name="Jiang Y.T."/>
            <person name="Sun W.H."/>
            <person name="Chen J."/>
            <person name="Chen Y.Q."/>
            <person name="Ai Y."/>
            <person name="Zhai J.W."/>
            <person name="Wu S.S."/>
            <person name="Zhou Z."/>
            <person name="Hsiao Y.Y."/>
            <person name="Wu W.L."/>
            <person name="Chen Y.Y."/>
            <person name="Lin Y.F."/>
            <person name="Hsu J.L."/>
            <person name="Li C.Y."/>
            <person name="Wang Z.W."/>
            <person name="Zhao X."/>
            <person name="Zhong W.Y."/>
            <person name="Ma X.K."/>
            <person name="Ma L."/>
            <person name="Huang J."/>
            <person name="Chen G.Z."/>
            <person name="Huang M.Z."/>
            <person name="Huang L."/>
            <person name="Peng D.H."/>
            <person name="Luo Y.B."/>
            <person name="Zou S.Q."/>
            <person name="Chen S.P."/>
            <person name="Lan S."/>
            <person name="Tsai W.C."/>
            <person name="Van de Peer Y."/>
            <person name="Liu Z.J."/>
        </authorList>
    </citation>
    <scope>NUCLEOTIDE SEQUENCE [LARGE SCALE GENOMIC DNA]</scope>
    <source>
        <strain evidence="2">Lor287</strain>
    </source>
</reference>
<dbReference type="AlphaFoldDB" id="A0AAP0GEW5"/>
<accession>A0AAP0GEW5</accession>
<protein>
    <submittedName>
        <fullName evidence="2">Uncharacterized protein</fullName>
    </submittedName>
</protein>
<evidence type="ECO:0000313" key="3">
    <source>
        <dbReference type="Proteomes" id="UP001418222"/>
    </source>
</evidence>
<feature type="compositionally biased region" description="Low complexity" evidence="1">
    <location>
        <begin position="246"/>
        <end position="261"/>
    </location>
</feature>
<name>A0AAP0GEW5_9ASPA</name>
<evidence type="ECO:0000313" key="2">
    <source>
        <dbReference type="EMBL" id="KAK8956655.1"/>
    </source>
</evidence>
<proteinExistence type="predicted"/>
<sequence length="261" mass="28594">MPGENEGRSHCAEAFRRHRFPSCRLTLDEYQLITYRYVPANFTARNPDNSDRVNTTREGELVIPLEHFEHHHWGEKFVFVSGDFGNVPLAPVQYEDAAYKLPSLGSREGALLEFFGTKEFDVPFLRRDVDSLPPVPPGEGEREIPLRQPFPETPMAEGQTAGDSLALAKSATRACQDEPALPPPSGVVKRKPGGFSSQRVKRPKPSATEKEKSKIPSSVRPLPPGRSFAEILAAVSEMRDIPRSSAGAPAENPPAAVEAGG</sequence>
<feature type="region of interest" description="Disordered" evidence="1">
    <location>
        <begin position="240"/>
        <end position="261"/>
    </location>
</feature>
<organism evidence="2 3">
    <name type="scientific">Platanthera zijinensis</name>
    <dbReference type="NCBI Taxonomy" id="2320716"/>
    <lineage>
        <taxon>Eukaryota</taxon>
        <taxon>Viridiplantae</taxon>
        <taxon>Streptophyta</taxon>
        <taxon>Embryophyta</taxon>
        <taxon>Tracheophyta</taxon>
        <taxon>Spermatophyta</taxon>
        <taxon>Magnoliopsida</taxon>
        <taxon>Liliopsida</taxon>
        <taxon>Asparagales</taxon>
        <taxon>Orchidaceae</taxon>
        <taxon>Orchidoideae</taxon>
        <taxon>Orchideae</taxon>
        <taxon>Orchidinae</taxon>
        <taxon>Platanthera</taxon>
    </lineage>
</organism>